<dbReference type="PANTHER" id="PTHR43537">
    <property type="entry name" value="TRANSCRIPTIONAL REGULATOR, GNTR FAMILY"/>
    <property type="match status" value="1"/>
</dbReference>
<dbReference type="CDD" id="cd07377">
    <property type="entry name" value="WHTH_GntR"/>
    <property type="match status" value="1"/>
</dbReference>
<keyword evidence="1" id="KW-0805">Transcription regulation</keyword>
<organism evidence="5 6">
    <name type="scientific">Pseudomonas mandelii JR-1</name>
    <dbReference type="NCBI Taxonomy" id="1147786"/>
    <lineage>
        <taxon>Bacteria</taxon>
        <taxon>Pseudomonadati</taxon>
        <taxon>Pseudomonadota</taxon>
        <taxon>Gammaproteobacteria</taxon>
        <taxon>Pseudomonadales</taxon>
        <taxon>Pseudomonadaceae</taxon>
        <taxon>Pseudomonas</taxon>
    </lineage>
</organism>
<dbReference type="PROSITE" id="PS50949">
    <property type="entry name" value="HTH_GNTR"/>
    <property type="match status" value="1"/>
</dbReference>
<accession>A0A024E6Y4</accession>
<evidence type="ECO:0000256" key="3">
    <source>
        <dbReference type="ARBA" id="ARBA00023163"/>
    </source>
</evidence>
<dbReference type="SUPFAM" id="SSF48008">
    <property type="entry name" value="GntR ligand-binding domain-like"/>
    <property type="match status" value="1"/>
</dbReference>
<evidence type="ECO:0000256" key="2">
    <source>
        <dbReference type="ARBA" id="ARBA00023125"/>
    </source>
</evidence>
<dbReference type="PRINTS" id="PR00035">
    <property type="entry name" value="HTHGNTR"/>
</dbReference>
<dbReference type="SUPFAM" id="SSF46785">
    <property type="entry name" value="Winged helix' DNA-binding domain"/>
    <property type="match status" value="1"/>
</dbReference>
<dbReference type="SMART" id="SM00895">
    <property type="entry name" value="FCD"/>
    <property type="match status" value="1"/>
</dbReference>
<keyword evidence="3" id="KW-0804">Transcription</keyword>
<dbReference type="InterPro" id="IPR036390">
    <property type="entry name" value="WH_DNA-bd_sf"/>
</dbReference>
<dbReference type="EMBL" id="CP005960">
    <property type="protein sequence ID" value="AHZ68381.1"/>
    <property type="molecule type" value="Genomic_DNA"/>
</dbReference>
<evidence type="ECO:0000259" key="4">
    <source>
        <dbReference type="PROSITE" id="PS50949"/>
    </source>
</evidence>
<dbReference type="Gene3D" id="1.10.10.10">
    <property type="entry name" value="Winged helix-like DNA-binding domain superfamily/Winged helix DNA-binding domain"/>
    <property type="match status" value="1"/>
</dbReference>
<protein>
    <submittedName>
        <fullName evidence="5">GntR family transcriptional regulator</fullName>
    </submittedName>
</protein>
<dbReference type="InterPro" id="IPR000524">
    <property type="entry name" value="Tscrpt_reg_HTH_GntR"/>
</dbReference>
<dbReference type="KEGG" id="pman:OU5_1302"/>
<dbReference type="InterPro" id="IPR011711">
    <property type="entry name" value="GntR_C"/>
</dbReference>
<dbReference type="AlphaFoldDB" id="A0A024E6Y4"/>
<dbReference type="GO" id="GO:0003677">
    <property type="term" value="F:DNA binding"/>
    <property type="evidence" value="ECO:0007669"/>
    <property type="project" value="UniProtKB-KW"/>
</dbReference>
<evidence type="ECO:0000313" key="5">
    <source>
        <dbReference type="EMBL" id="AHZ68381.1"/>
    </source>
</evidence>
<reference evidence="5 6" key="1">
    <citation type="journal article" date="2012" name="J. Bacteriol.">
        <title>Genome sequence of cold-adapted Pseudomonas mandelii strain JR-1.</title>
        <authorList>
            <person name="Jang S.H."/>
            <person name="Kim J."/>
            <person name="Kim J."/>
            <person name="Hong S."/>
            <person name="Lee C."/>
        </authorList>
    </citation>
    <scope>NUCLEOTIDE SEQUENCE [LARGE SCALE GENOMIC DNA]</scope>
    <source>
        <strain evidence="5 6">JR-1</strain>
    </source>
</reference>
<gene>
    <name evidence="5" type="ORF">OU5_1302</name>
</gene>
<dbReference type="HOGENOM" id="CLU_017584_9_1_6"/>
<name>A0A024E6Y4_9PSED</name>
<dbReference type="InterPro" id="IPR036388">
    <property type="entry name" value="WH-like_DNA-bd_sf"/>
</dbReference>
<dbReference type="PANTHER" id="PTHR43537:SF5">
    <property type="entry name" value="UXU OPERON TRANSCRIPTIONAL REGULATOR"/>
    <property type="match status" value="1"/>
</dbReference>
<proteinExistence type="predicted"/>
<dbReference type="Proteomes" id="UP000026913">
    <property type="component" value="Chromosome"/>
</dbReference>
<dbReference type="Pfam" id="PF00392">
    <property type="entry name" value="GntR"/>
    <property type="match status" value="1"/>
</dbReference>
<dbReference type="Gene3D" id="1.20.120.530">
    <property type="entry name" value="GntR ligand-binding domain-like"/>
    <property type="match status" value="1"/>
</dbReference>
<evidence type="ECO:0000256" key="1">
    <source>
        <dbReference type="ARBA" id="ARBA00023015"/>
    </source>
</evidence>
<dbReference type="GO" id="GO:0003700">
    <property type="term" value="F:DNA-binding transcription factor activity"/>
    <property type="evidence" value="ECO:0007669"/>
    <property type="project" value="InterPro"/>
</dbReference>
<sequence>MIAMQEDLDAPARKRTHNLAHDLVAKLSQSILLGQMLPGDKLPSENTIVQEHGVSRTVVREAISKLQASGLVETRHGIGTFVLERAPEQGLRLNVDTALGVRSILELRMGLETQAAALAASRRTDQQLMQMREALDDYQSLLANNDSCVEADKRFHLLIAEATGNVCFTEIMQHLGSAMIPRTRVNAAERGAADLSKLGQLANLEHEAILNAIKRQDPDAARAAMWLHLTNSRDRFSAGA</sequence>
<dbReference type="InterPro" id="IPR008920">
    <property type="entry name" value="TF_FadR/GntR_C"/>
</dbReference>
<evidence type="ECO:0000313" key="6">
    <source>
        <dbReference type="Proteomes" id="UP000026913"/>
    </source>
</evidence>
<dbReference type="Pfam" id="PF07729">
    <property type="entry name" value="FCD"/>
    <property type="match status" value="1"/>
</dbReference>
<keyword evidence="2" id="KW-0238">DNA-binding</keyword>
<feature type="domain" description="HTH gntR-type" evidence="4">
    <location>
        <begin position="17"/>
        <end position="85"/>
    </location>
</feature>
<dbReference type="SMART" id="SM00345">
    <property type="entry name" value="HTH_GNTR"/>
    <property type="match status" value="1"/>
</dbReference>